<feature type="compositionally biased region" description="Low complexity" evidence="1">
    <location>
        <begin position="252"/>
        <end position="272"/>
    </location>
</feature>
<gene>
    <name evidence="3" type="ORF">H2201_007215</name>
</gene>
<proteinExistence type="predicted"/>
<dbReference type="InterPro" id="IPR035240">
    <property type="entry name" value="SprT_Zn_ribbon"/>
</dbReference>
<feature type="compositionally biased region" description="Pro residues" evidence="1">
    <location>
        <begin position="281"/>
        <end position="290"/>
    </location>
</feature>
<evidence type="ECO:0000313" key="3">
    <source>
        <dbReference type="EMBL" id="KAJ9659779.1"/>
    </source>
</evidence>
<dbReference type="Pfam" id="PF10263">
    <property type="entry name" value="SprT-like"/>
    <property type="match status" value="1"/>
</dbReference>
<dbReference type="InterPro" id="IPR036910">
    <property type="entry name" value="HMG_box_dom_sf"/>
</dbReference>
<dbReference type="Pfam" id="PF17283">
    <property type="entry name" value="Zn_ribbon_SprT"/>
    <property type="match status" value="1"/>
</dbReference>
<dbReference type="PANTHER" id="PTHR23099">
    <property type="entry name" value="TRANSCRIPTIONAL REGULATOR"/>
    <property type="match status" value="1"/>
</dbReference>
<feature type="region of interest" description="Disordered" evidence="1">
    <location>
        <begin position="119"/>
        <end position="310"/>
    </location>
</feature>
<evidence type="ECO:0000256" key="1">
    <source>
        <dbReference type="SAM" id="MobiDB-lite"/>
    </source>
</evidence>
<evidence type="ECO:0000259" key="2">
    <source>
        <dbReference type="SMART" id="SM00731"/>
    </source>
</evidence>
<dbReference type="Proteomes" id="UP001172684">
    <property type="component" value="Unassembled WGS sequence"/>
</dbReference>
<organism evidence="3 4">
    <name type="scientific">Coniosporium apollinis</name>
    <dbReference type="NCBI Taxonomy" id="61459"/>
    <lineage>
        <taxon>Eukaryota</taxon>
        <taxon>Fungi</taxon>
        <taxon>Dikarya</taxon>
        <taxon>Ascomycota</taxon>
        <taxon>Pezizomycotina</taxon>
        <taxon>Dothideomycetes</taxon>
        <taxon>Dothideomycetes incertae sedis</taxon>
        <taxon>Coniosporium</taxon>
    </lineage>
</organism>
<accession>A0ABQ9NRF7</accession>
<evidence type="ECO:0000313" key="4">
    <source>
        <dbReference type="Proteomes" id="UP001172684"/>
    </source>
</evidence>
<dbReference type="Gene3D" id="1.10.30.10">
    <property type="entry name" value="High mobility group box domain"/>
    <property type="match status" value="1"/>
</dbReference>
<feature type="region of interest" description="Disordered" evidence="1">
    <location>
        <begin position="24"/>
        <end position="99"/>
    </location>
</feature>
<feature type="compositionally biased region" description="Basic and acidic residues" evidence="1">
    <location>
        <begin position="142"/>
        <end position="151"/>
    </location>
</feature>
<dbReference type="SUPFAM" id="SSF47095">
    <property type="entry name" value="HMG-box"/>
    <property type="match status" value="1"/>
</dbReference>
<dbReference type="EMBL" id="JAPDRL010000072">
    <property type="protein sequence ID" value="KAJ9659779.1"/>
    <property type="molecule type" value="Genomic_DNA"/>
</dbReference>
<feature type="compositionally biased region" description="Polar residues" evidence="1">
    <location>
        <begin position="352"/>
        <end position="377"/>
    </location>
</feature>
<dbReference type="CDD" id="cd00084">
    <property type="entry name" value="HMG-box_SF"/>
    <property type="match status" value="1"/>
</dbReference>
<dbReference type="SMART" id="SM00731">
    <property type="entry name" value="SprT"/>
    <property type="match status" value="1"/>
</dbReference>
<comment type="caution">
    <text evidence="3">The sequence shown here is derived from an EMBL/GenBank/DDBJ whole genome shotgun (WGS) entry which is preliminary data.</text>
</comment>
<keyword evidence="4" id="KW-1185">Reference proteome</keyword>
<feature type="compositionally biased region" description="Low complexity" evidence="1">
    <location>
        <begin position="291"/>
        <end position="301"/>
    </location>
</feature>
<feature type="compositionally biased region" description="Polar residues" evidence="1">
    <location>
        <begin position="196"/>
        <end position="205"/>
    </location>
</feature>
<dbReference type="PANTHER" id="PTHR23099:SF0">
    <property type="entry name" value="GERM CELL NUCLEAR ACIDIC PROTEIN"/>
    <property type="match status" value="1"/>
</dbReference>
<feature type="domain" description="SprT-like" evidence="2">
    <location>
        <begin position="404"/>
        <end position="575"/>
    </location>
</feature>
<reference evidence="3" key="1">
    <citation type="submission" date="2022-10" db="EMBL/GenBank/DDBJ databases">
        <title>Culturing micro-colonial fungi from biological soil crusts in the Mojave desert and describing Neophaeococcomyces mojavensis, and introducing the new genera and species Taxawa tesnikishii.</title>
        <authorList>
            <person name="Kurbessoian T."/>
            <person name="Stajich J.E."/>
        </authorList>
    </citation>
    <scope>NUCLEOTIDE SEQUENCE</scope>
    <source>
        <strain evidence="3">TK_1</strain>
    </source>
</reference>
<dbReference type="InterPro" id="IPR006640">
    <property type="entry name" value="SprT-like_domain"/>
</dbReference>
<name>A0ABQ9NRF7_9PEZI</name>
<sequence>MARLRTPEESDDELPDIRGLILTAKAERPARTPSLKANIHNSQANTRRSPRKGQAGAEEEDQVLIARKPARHADNASANLILKTPRARAGETPAKRQRALKGLQPNVLLFPISTAIAEEPSARKKRGEIGRSQATKHTPKRAIREAVERHSPTPCSLDSEDDISEVTWCGSEESEVDSDVEKRWRSCTGPARTPARKTSQTTNVADSGVCAEDEGPRASTPWDNIIDLTTPRPTKAAEISLRQPVPQPPTASRPSTSSSTDQAAILRFSPPRLRSPRKAPPRPSTPPSTTSPPRSRLTSPSKKNRIPHRQSLRESIDAFWSAEVVNEWNDQYSPRKVLQSPKKFSHSRQQDPDLSNNDDGYISPSTARSPTKKTQSPTKRTKAALTARKAWDASKLSLAESFVKELDHTVTQGRISALSASTGGIKIVWSKKLNTTAGRAKWRREGTTKTSTTDGGATRTYIHHATIELAEKIIDTPDRLLNTLAHEFCHLATFMISNVWDNPHGKEFKSWAAKVETAFQPHYPGLKISTRHAYEIEYKYIWECEGCGAEFKRHSRSVDPARQSCGECKGRLVQTKPAPRKAGGGKGGEYQIFVKEKFAHVKKENPGMGMPEVMEVLGKMYRERKEMGGVSVGSEGGRDGGAVEGDGLDAVVRRLEVVTLYD</sequence>
<protein>
    <recommendedName>
        <fullName evidence="2">SprT-like domain-containing protein</fullName>
    </recommendedName>
</protein>
<feature type="region of interest" description="Disordered" evidence="1">
    <location>
        <begin position="338"/>
        <end position="382"/>
    </location>
</feature>